<comment type="caution">
    <text evidence="2">The sequence shown here is derived from an EMBL/GenBank/DDBJ whole genome shotgun (WGS) entry which is preliminary data.</text>
</comment>
<protein>
    <submittedName>
        <fullName evidence="2">Uncharacterized protein</fullName>
    </submittedName>
</protein>
<dbReference type="AlphaFoldDB" id="A0A6L2KPP1"/>
<reference evidence="2" key="1">
    <citation type="journal article" date="2019" name="Sci. Rep.">
        <title>Draft genome of Tanacetum cinerariifolium, the natural source of mosquito coil.</title>
        <authorList>
            <person name="Yamashiro T."/>
            <person name="Shiraishi A."/>
            <person name="Satake H."/>
            <person name="Nakayama K."/>
        </authorList>
    </citation>
    <scope>NUCLEOTIDE SEQUENCE</scope>
</reference>
<feature type="transmembrane region" description="Helical" evidence="1">
    <location>
        <begin position="99"/>
        <end position="120"/>
    </location>
</feature>
<keyword evidence="1" id="KW-1133">Transmembrane helix</keyword>
<evidence type="ECO:0000313" key="2">
    <source>
        <dbReference type="EMBL" id="GEU50025.1"/>
    </source>
</evidence>
<keyword evidence="1" id="KW-0812">Transmembrane</keyword>
<gene>
    <name evidence="2" type="ORF">Tci_022003</name>
</gene>
<dbReference type="EMBL" id="BKCJ010002653">
    <property type="protein sequence ID" value="GEU50025.1"/>
    <property type="molecule type" value="Genomic_DNA"/>
</dbReference>
<proteinExistence type="predicted"/>
<name>A0A6L2KPP1_TANCI</name>
<evidence type="ECO:0000256" key="1">
    <source>
        <dbReference type="SAM" id="Phobius"/>
    </source>
</evidence>
<organism evidence="2">
    <name type="scientific">Tanacetum cinerariifolium</name>
    <name type="common">Dalmatian daisy</name>
    <name type="synonym">Chrysanthemum cinerariifolium</name>
    <dbReference type="NCBI Taxonomy" id="118510"/>
    <lineage>
        <taxon>Eukaryota</taxon>
        <taxon>Viridiplantae</taxon>
        <taxon>Streptophyta</taxon>
        <taxon>Embryophyta</taxon>
        <taxon>Tracheophyta</taxon>
        <taxon>Spermatophyta</taxon>
        <taxon>Magnoliopsida</taxon>
        <taxon>eudicotyledons</taxon>
        <taxon>Gunneridae</taxon>
        <taxon>Pentapetalae</taxon>
        <taxon>asterids</taxon>
        <taxon>campanulids</taxon>
        <taxon>Asterales</taxon>
        <taxon>Asteraceae</taxon>
        <taxon>Asteroideae</taxon>
        <taxon>Anthemideae</taxon>
        <taxon>Anthemidinae</taxon>
        <taxon>Tanacetum</taxon>
    </lineage>
</organism>
<accession>A0A6L2KPP1</accession>
<sequence length="203" mass="21700">MNRQLLDSQKLIYGMTPTQALTAIQTMADHSQKWHDGSSSRIIDSSSNSEGITAIEVKTMEEVKYEKFDRPFPNNSRNDGGFNRGVSGYGSYDQPSSGFIIFILNLLGLYGLMGGAGTLLSPIFTPKDGKLGSTSIKIAIVSSTPSGSPIGSSYASNHDRHLGALLKSLMHLVTFPKGLRKKDDPKHGGCSKGSILGEGLYGG</sequence>
<keyword evidence="1" id="KW-0472">Membrane</keyword>